<dbReference type="EMBL" id="GAMC01002192">
    <property type="protein sequence ID" value="JAC04364.1"/>
    <property type="molecule type" value="mRNA"/>
</dbReference>
<evidence type="ECO:0000256" key="6">
    <source>
        <dbReference type="ARBA" id="ARBA00022723"/>
    </source>
</evidence>
<name>W8C4S9_CERCA</name>
<feature type="transmembrane region" description="Helical" evidence="15">
    <location>
        <begin position="715"/>
        <end position="733"/>
    </location>
</feature>
<dbReference type="InterPro" id="IPR018297">
    <property type="entry name" value="A/G_cyclase_CS"/>
</dbReference>
<protein>
    <recommendedName>
        <fullName evidence="4">adenylate cyclase</fullName>
        <ecNumber evidence="4">4.6.1.1</ecNumber>
    </recommendedName>
</protein>
<dbReference type="GO" id="GO:0035556">
    <property type="term" value="P:intracellular signal transduction"/>
    <property type="evidence" value="ECO:0007669"/>
    <property type="project" value="InterPro"/>
</dbReference>
<evidence type="ECO:0000256" key="15">
    <source>
        <dbReference type="SAM" id="Phobius"/>
    </source>
</evidence>
<dbReference type="InterPro" id="IPR001054">
    <property type="entry name" value="A/G_cyclase"/>
</dbReference>
<evidence type="ECO:0000256" key="2">
    <source>
        <dbReference type="ARBA" id="ARBA00001946"/>
    </source>
</evidence>
<evidence type="ECO:0000256" key="14">
    <source>
        <dbReference type="RuleBase" id="RU000405"/>
    </source>
</evidence>
<dbReference type="GO" id="GO:0005886">
    <property type="term" value="C:plasma membrane"/>
    <property type="evidence" value="ECO:0007669"/>
    <property type="project" value="TreeGrafter"/>
</dbReference>
<keyword evidence="8" id="KW-0067">ATP-binding</keyword>
<feature type="transmembrane region" description="Helical" evidence="15">
    <location>
        <begin position="245"/>
        <end position="264"/>
    </location>
</feature>
<dbReference type="InterPro" id="IPR032628">
    <property type="entry name" value="AC_N"/>
</dbReference>
<evidence type="ECO:0000256" key="9">
    <source>
        <dbReference type="ARBA" id="ARBA00022842"/>
    </source>
</evidence>
<dbReference type="SMART" id="SM00044">
    <property type="entry name" value="CYCc"/>
    <property type="match status" value="2"/>
</dbReference>
<comment type="cofactor">
    <cofactor evidence="2">
        <name>Mg(2+)</name>
        <dbReference type="ChEBI" id="CHEBI:18420"/>
    </cofactor>
</comment>
<feature type="domain" description="Guanylate cyclase" evidence="16">
    <location>
        <begin position="905"/>
        <end position="1080"/>
    </location>
</feature>
<evidence type="ECO:0000256" key="11">
    <source>
        <dbReference type="ARBA" id="ARBA00022998"/>
    </source>
</evidence>
<dbReference type="FunFam" id="3.30.70.1230:FF:000024">
    <property type="entry name" value="ACXA, isoform A"/>
    <property type="match status" value="1"/>
</dbReference>
<dbReference type="SUPFAM" id="SSF55073">
    <property type="entry name" value="Nucleotide cyclase"/>
    <property type="match status" value="2"/>
</dbReference>
<evidence type="ECO:0000256" key="7">
    <source>
        <dbReference type="ARBA" id="ARBA00022741"/>
    </source>
</evidence>
<feature type="transmembrane region" description="Helical" evidence="15">
    <location>
        <begin position="181"/>
        <end position="200"/>
    </location>
</feature>
<evidence type="ECO:0000256" key="12">
    <source>
        <dbReference type="ARBA" id="ARBA00023136"/>
    </source>
</evidence>
<organism evidence="17">
    <name type="scientific">Ceratitis capitata</name>
    <name type="common">Mediterranean fruit fly</name>
    <name type="synonym">Tephritis capitata</name>
    <dbReference type="NCBI Taxonomy" id="7213"/>
    <lineage>
        <taxon>Eukaryota</taxon>
        <taxon>Metazoa</taxon>
        <taxon>Ecdysozoa</taxon>
        <taxon>Arthropoda</taxon>
        <taxon>Hexapoda</taxon>
        <taxon>Insecta</taxon>
        <taxon>Pterygota</taxon>
        <taxon>Neoptera</taxon>
        <taxon>Endopterygota</taxon>
        <taxon>Diptera</taxon>
        <taxon>Brachycera</taxon>
        <taxon>Muscomorpha</taxon>
        <taxon>Tephritoidea</taxon>
        <taxon>Tephritidae</taxon>
        <taxon>Ceratitis</taxon>
        <taxon>Ceratitis</taxon>
    </lineage>
</organism>
<dbReference type="PANTHER" id="PTHR45627">
    <property type="entry name" value="ADENYLATE CYCLASE TYPE 1"/>
    <property type="match status" value="1"/>
</dbReference>
<dbReference type="PROSITE" id="PS00452">
    <property type="entry name" value="GUANYLATE_CYCLASE_1"/>
    <property type="match status" value="1"/>
</dbReference>
<evidence type="ECO:0000313" key="17">
    <source>
        <dbReference type="EMBL" id="JAC04364.1"/>
    </source>
</evidence>
<evidence type="ECO:0000256" key="1">
    <source>
        <dbReference type="ARBA" id="ARBA00001593"/>
    </source>
</evidence>
<dbReference type="PANTHER" id="PTHR45627:SF23">
    <property type="entry name" value="AT30656P-RELATED"/>
    <property type="match status" value="1"/>
</dbReference>
<comment type="catalytic activity">
    <reaction evidence="1">
        <text>ATP = 3',5'-cyclic AMP + diphosphate</text>
        <dbReference type="Rhea" id="RHEA:15389"/>
        <dbReference type="ChEBI" id="CHEBI:30616"/>
        <dbReference type="ChEBI" id="CHEBI:33019"/>
        <dbReference type="ChEBI" id="CHEBI:58165"/>
        <dbReference type="EC" id="4.6.1.1"/>
    </reaction>
</comment>
<reference evidence="17" key="2">
    <citation type="journal article" date="2014" name="BMC Genomics">
        <title>A genomic perspective to assessing quality of mass-reared SIT flies used in Mediterranean fruit fly (Ceratitis capitata) eradication in California.</title>
        <authorList>
            <person name="Calla B."/>
            <person name="Hall B."/>
            <person name="Hou S."/>
            <person name="Geib S.M."/>
        </authorList>
    </citation>
    <scope>NUCLEOTIDE SEQUENCE</scope>
</reference>
<feature type="domain" description="Guanylate cyclase" evidence="16">
    <location>
        <begin position="344"/>
        <end position="471"/>
    </location>
</feature>
<keyword evidence="12 15" id="KW-0472">Membrane</keyword>
<feature type="transmembrane region" description="Helical" evidence="15">
    <location>
        <begin position="759"/>
        <end position="778"/>
    </location>
</feature>
<dbReference type="InterPro" id="IPR029787">
    <property type="entry name" value="Nucleotide_cyclase"/>
</dbReference>
<keyword evidence="13 14" id="KW-0456">Lyase</keyword>
<dbReference type="PROSITE" id="PS50125">
    <property type="entry name" value="GUANYLATE_CYCLASE_2"/>
    <property type="match status" value="2"/>
</dbReference>
<evidence type="ECO:0000256" key="10">
    <source>
        <dbReference type="ARBA" id="ARBA00022989"/>
    </source>
</evidence>
<feature type="non-terminal residue" evidence="17">
    <location>
        <position position="1"/>
    </location>
</feature>
<dbReference type="AlphaFoldDB" id="W8C4S9"/>
<dbReference type="Gene3D" id="3.30.70.1230">
    <property type="entry name" value="Nucleotide cyclase"/>
    <property type="match status" value="2"/>
</dbReference>
<feature type="transmembrane region" description="Helical" evidence="15">
    <location>
        <begin position="654"/>
        <end position="675"/>
    </location>
</feature>
<reference evidence="17" key="1">
    <citation type="submission" date="2013-07" db="EMBL/GenBank/DDBJ databases">
        <authorList>
            <person name="Geib S."/>
        </authorList>
    </citation>
    <scope>NUCLEOTIDE SEQUENCE</scope>
</reference>
<keyword evidence="10 15" id="KW-1133">Transmembrane helix</keyword>
<accession>W8C4S9</accession>
<evidence type="ECO:0000259" key="16">
    <source>
        <dbReference type="PROSITE" id="PS50125"/>
    </source>
</evidence>
<feature type="transmembrane region" description="Helical" evidence="15">
    <location>
        <begin position="150"/>
        <end position="169"/>
    </location>
</feature>
<keyword evidence="11" id="KW-0115">cAMP biosynthesis</keyword>
<comment type="subcellular location">
    <subcellularLocation>
        <location evidence="3">Membrane</location>
        <topology evidence="3">Multi-pass membrane protein</topology>
    </subcellularLocation>
</comment>
<feature type="transmembrane region" description="Helical" evidence="15">
    <location>
        <begin position="785"/>
        <end position="808"/>
    </location>
</feature>
<evidence type="ECO:0000256" key="8">
    <source>
        <dbReference type="ARBA" id="ARBA00022840"/>
    </source>
</evidence>
<dbReference type="Pfam" id="PF16214">
    <property type="entry name" value="AC_N"/>
    <property type="match status" value="1"/>
</dbReference>
<feature type="transmembrane region" description="Helical" evidence="15">
    <location>
        <begin position="629"/>
        <end position="648"/>
    </location>
</feature>
<feature type="transmembrane region" description="Helical" evidence="15">
    <location>
        <begin position="125"/>
        <end position="143"/>
    </location>
</feature>
<keyword evidence="6" id="KW-0479">Metal-binding</keyword>
<evidence type="ECO:0000256" key="4">
    <source>
        <dbReference type="ARBA" id="ARBA00012201"/>
    </source>
</evidence>
<dbReference type="GO" id="GO:0046872">
    <property type="term" value="F:metal ion binding"/>
    <property type="evidence" value="ECO:0007669"/>
    <property type="project" value="UniProtKB-KW"/>
</dbReference>
<dbReference type="GO" id="GO:0006171">
    <property type="term" value="P:cAMP biosynthetic process"/>
    <property type="evidence" value="ECO:0007669"/>
    <property type="project" value="UniProtKB-KW"/>
</dbReference>
<evidence type="ECO:0000256" key="5">
    <source>
        <dbReference type="ARBA" id="ARBA00022692"/>
    </source>
</evidence>
<dbReference type="GO" id="GO:0005524">
    <property type="term" value="F:ATP binding"/>
    <property type="evidence" value="ECO:0007669"/>
    <property type="project" value="UniProtKB-KW"/>
</dbReference>
<dbReference type="EC" id="4.6.1.1" evidence="4"/>
<feature type="transmembrane region" description="Helical" evidence="15">
    <location>
        <begin position="91"/>
        <end position="113"/>
    </location>
</feature>
<keyword evidence="5 15" id="KW-0812">Transmembrane</keyword>
<dbReference type="OrthoDB" id="10006362at2759"/>
<proteinExistence type="evidence at transcript level"/>
<sequence>KSKHIKKFKIFRFLRNLRAENCHIFIKMSSRRSIWRHDMAQSLNVSFSREMADHSRGLRKWELTILREQCKEKDLEEFYMAYMRRLHKSQLYSFMTMLIFCTGIHSALLLATLDPEERDYVYEDVSVYLGGTILTIIILSLNLKQTSPKVYPLVANMCAFVATILLMLMDTSVTILHMYRRSVTLPVYINFIIFSIYCFLPITSHIFAIILGFLVSAVYVVFLRIQVYVWINQGSPSFRNPTKAASFYVGMICMNLFGIFMRLAREAVTRMTFLDKRQCIEEDILFHAAKDQEKNLLLSMIPKQIAKQMEDDVKLRIELMKNPHLSTSLDKIRKLFIEPHDDVTILYADIVNYTKLTTTLDVKSLVETLHELYVRFDDGAQELDVLRIQFLGDCYYCVANVSIPNEEHAKSCVKLGLRMIKDIREVGNSRNRGIDMRIGVHSGSVLSGVIGASKWQFDIYSKDVEIANRLESTGIPGRVHISKETLDRLDNRFQYEPGTKVALDDALLRKHQITTFLIVTPNEIENNLITRRSVFVRAEFSEENVKEVDSFERMRTMIHNGMSQESNRFPIIGFVQQYKRLVFGSHVRERGSESAKQHFYENISWLFMWYKNWRWEFSYMQQSDILHKYSVLVSYIVFCGTVILLYFNMKQANIFWELSAIGNFLFLLILAMLWYRKVWSFFFATMFIPKPRKKVSLFLFKLSDKAQKNFKFRTLVYVTIILLQIALICVELLDCSQFQVINDIMETHAYGADINEICFTPWAITHAMDLTIGIIFLFTHISYVLKWIIALVVLIFHIIVVFVVYDFMFEYSTSSNPYFLPQYVHFMELCRVAWIFHIMNREIEFISRMDFNWKHELRKKKDNAKFTNETISILIGNILPAHIVNIYMKDHLASELCYEEYQNVAVMFATIRNYDTEQVGMRVLNEIICDFDEVLSTYQGFNKIEKIKVANWTYMAACGLSSTNSIIKRNRSNLENKESDFKLAASASEISGNSELQAPVALREVGLSNDVVFVMMRFALDLMKKMRQFNEENIQSDDKRTQGALRIGIANGPVMAGVVGLYKPFYDIWGNAVNLASRMDSTGLENCIQVPEETANILMSYDVQCTFRGMTFAKGLDYIPTYFVEIDDDFQFVQQRTDEAVT</sequence>
<dbReference type="CDD" id="cd07302">
    <property type="entry name" value="CHD"/>
    <property type="match status" value="2"/>
</dbReference>
<comment type="similarity">
    <text evidence="14">Belongs to the adenylyl cyclase class-4/guanylyl cyclase family.</text>
</comment>
<evidence type="ECO:0000256" key="13">
    <source>
        <dbReference type="ARBA" id="ARBA00023239"/>
    </source>
</evidence>
<gene>
    <name evidence="17" type="primary">ADCY2</name>
</gene>
<dbReference type="GO" id="GO:0007189">
    <property type="term" value="P:adenylate cyclase-activating G protein-coupled receptor signaling pathway"/>
    <property type="evidence" value="ECO:0007669"/>
    <property type="project" value="TreeGrafter"/>
</dbReference>
<feature type="transmembrane region" description="Helical" evidence="15">
    <location>
        <begin position="207"/>
        <end position="225"/>
    </location>
</feature>
<keyword evidence="9" id="KW-0460">Magnesium</keyword>
<evidence type="ECO:0000256" key="3">
    <source>
        <dbReference type="ARBA" id="ARBA00004141"/>
    </source>
</evidence>
<dbReference type="Pfam" id="PF00211">
    <property type="entry name" value="Guanylate_cyc"/>
    <property type="match status" value="2"/>
</dbReference>
<keyword evidence="7" id="KW-0547">Nucleotide-binding</keyword>
<dbReference type="GO" id="GO:0004016">
    <property type="term" value="F:adenylate cyclase activity"/>
    <property type="evidence" value="ECO:0007669"/>
    <property type="project" value="UniProtKB-EC"/>
</dbReference>